<dbReference type="PROSITE" id="PS51352">
    <property type="entry name" value="THIOREDOXIN_2"/>
    <property type="match status" value="1"/>
</dbReference>
<dbReference type="KEGG" id="hmp:K6T50_09935"/>
<dbReference type="InterPro" id="IPR013766">
    <property type="entry name" value="Thioredoxin_domain"/>
</dbReference>
<evidence type="ECO:0000256" key="1">
    <source>
        <dbReference type="ARBA" id="ARBA00023284"/>
    </source>
</evidence>
<protein>
    <submittedName>
        <fullName evidence="3">Redoxin domain-containing protein</fullName>
    </submittedName>
</protein>
<proteinExistence type="predicted"/>
<keyword evidence="4" id="KW-1185">Reference proteome</keyword>
<dbReference type="InterPro" id="IPR036249">
    <property type="entry name" value="Thioredoxin-like_sf"/>
</dbReference>
<dbReference type="InterPro" id="IPR050455">
    <property type="entry name" value="Tpx_Peroxidase_subfamily"/>
</dbReference>
<sequence>MVDFDVVELPEADHVAVGEEAPDFTRPLVGDEYWTDTALSALDGPVALVFFPMDGAFPATYVWNEIRDRGWGHGDTDDVTVAGVSISTPYEHKTFIDERGMDYELFSDPSAEVGERYGAVQDLDGMAGIREHRPAVFLLDEDHVVEYAWVAAEWPDFPDYDEVETHLERL</sequence>
<evidence type="ECO:0000259" key="2">
    <source>
        <dbReference type="PROSITE" id="PS51352"/>
    </source>
</evidence>
<dbReference type="EMBL" id="CP081958">
    <property type="protein sequence ID" value="QZP36632.1"/>
    <property type="molecule type" value="Genomic_DNA"/>
</dbReference>
<dbReference type="GO" id="GO:0016209">
    <property type="term" value="F:antioxidant activity"/>
    <property type="evidence" value="ECO:0007669"/>
    <property type="project" value="InterPro"/>
</dbReference>
<dbReference type="AlphaFoldDB" id="A0A8T8W9U7"/>
<name>A0A8T8W9U7_9EURY</name>
<dbReference type="InterPro" id="IPR000866">
    <property type="entry name" value="AhpC/TSA"/>
</dbReference>
<evidence type="ECO:0000313" key="3">
    <source>
        <dbReference type="EMBL" id="QZP36632.1"/>
    </source>
</evidence>
<dbReference type="GeneID" id="67178463"/>
<keyword evidence="1" id="KW-0676">Redox-active center</keyword>
<feature type="domain" description="Thioredoxin" evidence="2">
    <location>
        <begin position="15"/>
        <end position="170"/>
    </location>
</feature>
<gene>
    <name evidence="3" type="ORF">K6T50_09935</name>
</gene>
<accession>A0A8T8W9U7</accession>
<dbReference type="RefSeq" id="WP_222606452.1">
    <property type="nucleotide sequence ID" value="NZ_CP081958.1"/>
</dbReference>
<evidence type="ECO:0000313" key="4">
    <source>
        <dbReference type="Proteomes" id="UP000826254"/>
    </source>
</evidence>
<dbReference type="Gene3D" id="3.40.30.10">
    <property type="entry name" value="Glutaredoxin"/>
    <property type="match status" value="1"/>
</dbReference>
<dbReference type="Proteomes" id="UP000826254">
    <property type="component" value="Chromosome"/>
</dbReference>
<reference evidence="3 4" key="1">
    <citation type="journal article" date="2021" name="Int. J. Syst. Evol. Microbiol.">
        <title>Halobaculum halophilum sp. nov. and Halobaculum salinum sp. nov., isolated from salt lake and saline soil.</title>
        <authorList>
            <person name="Cui H.L."/>
            <person name="Shi X.W."/>
            <person name="Yin X.M."/>
            <person name="Yang X.Y."/>
            <person name="Hou J."/>
            <person name="Zhu L."/>
        </authorList>
    </citation>
    <scope>NUCLEOTIDE SEQUENCE [LARGE SCALE GENOMIC DNA]</scope>
    <source>
        <strain evidence="3 4">NBRC 109044</strain>
    </source>
</reference>
<organism evidence="3 4">
    <name type="scientific">Halobaculum magnesiiphilum</name>
    <dbReference type="NCBI Taxonomy" id="1017351"/>
    <lineage>
        <taxon>Archaea</taxon>
        <taxon>Methanobacteriati</taxon>
        <taxon>Methanobacteriota</taxon>
        <taxon>Stenosarchaea group</taxon>
        <taxon>Halobacteria</taxon>
        <taxon>Halobacteriales</taxon>
        <taxon>Haloferacaceae</taxon>
        <taxon>Halobaculum</taxon>
    </lineage>
</organism>
<dbReference type="PANTHER" id="PTHR43110">
    <property type="entry name" value="THIOL PEROXIDASE"/>
    <property type="match status" value="1"/>
</dbReference>
<dbReference type="SUPFAM" id="SSF52833">
    <property type="entry name" value="Thioredoxin-like"/>
    <property type="match status" value="1"/>
</dbReference>
<dbReference type="GO" id="GO:0016491">
    <property type="term" value="F:oxidoreductase activity"/>
    <property type="evidence" value="ECO:0007669"/>
    <property type="project" value="InterPro"/>
</dbReference>
<dbReference type="PANTHER" id="PTHR43110:SF1">
    <property type="entry name" value="THIOL PEROXIDASE"/>
    <property type="match status" value="1"/>
</dbReference>
<dbReference type="Pfam" id="PF00578">
    <property type="entry name" value="AhpC-TSA"/>
    <property type="match status" value="1"/>
</dbReference>